<dbReference type="Proteomes" id="UP000683213">
    <property type="component" value="Unassembled WGS sequence"/>
</dbReference>
<dbReference type="AlphaFoldDB" id="A0A7J4IWQ8"/>
<dbReference type="EMBL" id="DUFG01000013">
    <property type="protein sequence ID" value="HIH08207.1"/>
    <property type="molecule type" value="Genomic_DNA"/>
</dbReference>
<evidence type="ECO:0000313" key="3">
    <source>
        <dbReference type="EMBL" id="MBS3059336.1"/>
    </source>
</evidence>
<gene>
    <name evidence="2" type="ORF">HA237_02430</name>
    <name evidence="3" type="ORF">J4224_02825</name>
</gene>
<sequence length="165" mass="18919">MIKEYFNSRISALLELFRKNPILAIISMLFFIFYSLPVLKLYFINQSMHSLLLYGSYASILSIAVFYFANKKVERIKQKSVFKDNNYLKGLDIPKCLFIIWGTSLLALFLSAFFSIIVDFFSVLFSLLNIVIPGNEKATAISSFVLSIAIVFLLFNNAINRQLVK</sequence>
<feature type="transmembrane region" description="Helical" evidence="1">
    <location>
        <begin position="96"/>
        <end position="118"/>
    </location>
</feature>
<feature type="transmembrane region" description="Helical" evidence="1">
    <location>
        <begin position="51"/>
        <end position="69"/>
    </location>
</feature>
<name>A0A7J4IWQ8_9ARCH</name>
<evidence type="ECO:0000313" key="4">
    <source>
        <dbReference type="Proteomes" id="UP000577419"/>
    </source>
</evidence>
<feature type="transmembrane region" description="Helical" evidence="1">
    <location>
        <begin position="21"/>
        <end position="39"/>
    </location>
</feature>
<keyword evidence="1" id="KW-1133">Transmembrane helix</keyword>
<protein>
    <submittedName>
        <fullName evidence="2">Uncharacterized protein</fullName>
    </submittedName>
</protein>
<dbReference type="EMBL" id="JAGVWF010000037">
    <property type="protein sequence ID" value="MBS3059336.1"/>
    <property type="molecule type" value="Genomic_DNA"/>
</dbReference>
<proteinExistence type="predicted"/>
<keyword evidence="1" id="KW-0472">Membrane</keyword>
<reference evidence="3" key="2">
    <citation type="submission" date="2021-03" db="EMBL/GenBank/DDBJ databases">
        <authorList>
            <person name="Jaffe A."/>
        </authorList>
    </citation>
    <scope>NUCLEOTIDE SEQUENCE</scope>
    <source>
        <strain evidence="3">RIFCSPHIGHO2_01_FULL_GW2011_AR10_43_9</strain>
    </source>
</reference>
<comment type="caution">
    <text evidence="2">The sequence shown here is derived from an EMBL/GenBank/DDBJ whole genome shotgun (WGS) entry which is preliminary data.</text>
</comment>
<evidence type="ECO:0000313" key="2">
    <source>
        <dbReference type="EMBL" id="HIH08207.1"/>
    </source>
</evidence>
<evidence type="ECO:0000256" key="1">
    <source>
        <dbReference type="SAM" id="Phobius"/>
    </source>
</evidence>
<accession>A0A7J4IWQ8</accession>
<feature type="transmembrane region" description="Helical" evidence="1">
    <location>
        <begin position="138"/>
        <end position="159"/>
    </location>
</feature>
<organism evidence="2 4">
    <name type="scientific">Candidatus Iainarchaeum sp</name>
    <dbReference type="NCBI Taxonomy" id="3101447"/>
    <lineage>
        <taxon>Archaea</taxon>
        <taxon>Candidatus Iainarchaeota</taxon>
        <taxon>Candidatus Iainarchaeia</taxon>
        <taxon>Candidatus Iainarchaeales</taxon>
        <taxon>Candidatus Iainarchaeaceae</taxon>
        <taxon>Candidatus Iainarchaeum</taxon>
    </lineage>
</organism>
<dbReference type="Proteomes" id="UP000577419">
    <property type="component" value="Unassembled WGS sequence"/>
</dbReference>
<keyword evidence="1" id="KW-0812">Transmembrane</keyword>
<reference evidence="2" key="1">
    <citation type="journal article" date="2020" name="bioRxiv">
        <title>A rank-normalized archaeal taxonomy based on genome phylogeny resolves widespread incomplete and uneven classifications.</title>
        <authorList>
            <person name="Rinke C."/>
            <person name="Chuvochina M."/>
            <person name="Mussig A.J."/>
            <person name="Chaumeil P.-A."/>
            <person name="Waite D.W."/>
            <person name="Whitman W.B."/>
            <person name="Parks D.H."/>
            <person name="Hugenholtz P."/>
        </authorList>
    </citation>
    <scope>NUCLEOTIDE SEQUENCE</scope>
    <source>
        <strain evidence="2">UBA10011</strain>
    </source>
</reference>
<reference evidence="3" key="3">
    <citation type="submission" date="2021-05" db="EMBL/GenBank/DDBJ databases">
        <title>Protein family content uncovers lineage relationships and bacterial pathway maintenance mechanisms in DPANN archaea.</title>
        <authorList>
            <person name="Castelle C.J."/>
            <person name="Meheust R."/>
            <person name="Jaffe A.L."/>
            <person name="Seitz K."/>
            <person name="Gong X."/>
            <person name="Baker B.J."/>
            <person name="Banfield J.F."/>
        </authorList>
    </citation>
    <scope>NUCLEOTIDE SEQUENCE</scope>
    <source>
        <strain evidence="3">RIFCSPHIGHO2_01_FULL_GW2011_AR10_43_9</strain>
    </source>
</reference>